<keyword evidence="4" id="KW-1185">Reference proteome</keyword>
<dbReference type="SUPFAM" id="SSF57184">
    <property type="entry name" value="Growth factor receptor domain"/>
    <property type="match status" value="1"/>
</dbReference>
<reference evidence="3" key="1">
    <citation type="submission" date="2023-01" db="EMBL/GenBank/DDBJ databases">
        <title>Metagenome sequencing of chrysophaentin producing Chrysophaeum taylorii.</title>
        <authorList>
            <person name="Davison J."/>
            <person name="Bewley C."/>
        </authorList>
    </citation>
    <scope>NUCLEOTIDE SEQUENCE</scope>
    <source>
        <strain evidence="3">NIES-1699</strain>
    </source>
</reference>
<dbReference type="Proteomes" id="UP001230188">
    <property type="component" value="Unassembled WGS sequence"/>
</dbReference>
<sequence length="837" mass="93722">HITSHHITLSEPPGQYSSDGLEHGNTRAYKDANNRTIDENDPSCVVGVTSSLNEAACSDSCVPCPSGRYNEFSLDRYSRLGEGSCNECPVGRFLEDNGLDASLHDDESDCQLCPPGKFGNAVGEDECTTCSVGTFAADSGNLFCASAEPGFHVNTSGASAEIPCARGTFSVGGASECTECEIGSFNSEIGNSACRIDARVERAKFKIRSLSEHYDNKTHSVTDVRCVRGVDELHTSTSRTAALQASYYWDSVRYAAYEQQEAQCTECCVQCDSACPDDDDACHECEDRRGVITLESYPVQRGYWRATPLSTKVYECELRGACRGGNDTKTSAQCARGHYGALCGACRAHFDYSQLRNKCVKCGGPAINMVGSAGTLIIVLLIFVTIVSRFLMRRFGLHGTCWRVFEEILTGRFEFIEAVSSWEQQQQQQQSADSERKQRERFRSIMTKLKIVIACWQISSSTVWTLPRVRFPVLFEVVLKTGRALGLDFIELGSFNCALQLSYFSKLCVASLLPFAFALVICCAYAADLARSRVWRRRDDFEERKERAASMATYLLLLIFYVALPSCSSYTFRYFSCLNFDRGRGRDNLRVLAVSMDIRCTSPAYRGWLWFVVLMVIVWPIGVPLSIAVLLWSNRHRLDPPLEGDSRRLFRRDRRQLVAAADQRKKIEVRDKDHELRRIEFIFEEYQPRVWAFPVFELVRRVFLSAVLAMFYPGSTSQVAVGALGAFVSHRVFLHYQPYISDEDNLVSELAQTQLVIIYFAALVVYASNETRQKEGVFASNTFGALLVIVYFSSFALAVWIVLLQLYGVEETPSGGGERLDPARENVVDMDFEEAKN</sequence>
<comment type="caution">
    <text evidence="3">The sequence shown here is derived from an EMBL/GenBank/DDBJ whole genome shotgun (WGS) entry which is preliminary data.</text>
</comment>
<feature type="transmembrane region" description="Helical" evidence="2">
    <location>
        <begin position="781"/>
        <end position="803"/>
    </location>
</feature>
<organism evidence="3 4">
    <name type="scientific">Chrysophaeum taylorii</name>
    <dbReference type="NCBI Taxonomy" id="2483200"/>
    <lineage>
        <taxon>Eukaryota</taxon>
        <taxon>Sar</taxon>
        <taxon>Stramenopiles</taxon>
        <taxon>Ochrophyta</taxon>
        <taxon>Pelagophyceae</taxon>
        <taxon>Pelagomonadales</taxon>
        <taxon>Pelagomonadaceae</taxon>
        <taxon>Chrysophaeum</taxon>
    </lineage>
</organism>
<protein>
    <recommendedName>
        <fullName evidence="5">Tyrosine-protein kinase ephrin type A/B receptor-like domain-containing protein</fullName>
    </recommendedName>
</protein>
<dbReference type="Gene3D" id="2.10.50.10">
    <property type="entry name" value="Tumor Necrosis Factor Receptor, subunit A, domain 2"/>
    <property type="match status" value="2"/>
</dbReference>
<evidence type="ECO:0000313" key="3">
    <source>
        <dbReference type="EMBL" id="KAJ8605816.1"/>
    </source>
</evidence>
<evidence type="ECO:0000313" key="4">
    <source>
        <dbReference type="Proteomes" id="UP001230188"/>
    </source>
</evidence>
<feature type="non-terminal residue" evidence="3">
    <location>
        <position position="1"/>
    </location>
</feature>
<dbReference type="PANTHER" id="PTHR11319">
    <property type="entry name" value="G PROTEIN-COUPLED RECEPTOR-RELATED"/>
    <property type="match status" value="1"/>
</dbReference>
<evidence type="ECO:0000256" key="1">
    <source>
        <dbReference type="SAM" id="MobiDB-lite"/>
    </source>
</evidence>
<evidence type="ECO:0008006" key="5">
    <source>
        <dbReference type="Google" id="ProtNLM"/>
    </source>
</evidence>
<dbReference type="EMBL" id="JAQMWT010000309">
    <property type="protein sequence ID" value="KAJ8605816.1"/>
    <property type="molecule type" value="Genomic_DNA"/>
</dbReference>
<dbReference type="InterPro" id="IPR009030">
    <property type="entry name" value="Growth_fac_rcpt_cys_sf"/>
</dbReference>
<feature type="transmembrane region" description="Helical" evidence="2">
    <location>
        <begin position="702"/>
        <end position="730"/>
    </location>
</feature>
<accession>A0AAD7UGT2</accession>
<feature type="region of interest" description="Disordered" evidence="1">
    <location>
        <begin position="1"/>
        <end position="25"/>
    </location>
</feature>
<keyword evidence="2" id="KW-1133">Transmembrane helix</keyword>
<proteinExistence type="predicted"/>
<keyword evidence="2" id="KW-0472">Membrane</keyword>
<keyword evidence="2" id="KW-0812">Transmembrane</keyword>
<feature type="transmembrane region" description="Helical" evidence="2">
    <location>
        <begin position="503"/>
        <end position="527"/>
    </location>
</feature>
<dbReference type="PANTHER" id="PTHR11319:SF35">
    <property type="entry name" value="OUTER MEMBRANE PROTEIN PMPC-RELATED"/>
    <property type="match status" value="1"/>
</dbReference>
<feature type="transmembrane region" description="Helical" evidence="2">
    <location>
        <begin position="750"/>
        <end position="769"/>
    </location>
</feature>
<dbReference type="AlphaFoldDB" id="A0AAD7UGT2"/>
<dbReference type="SMART" id="SM01411">
    <property type="entry name" value="Ephrin_rec_like"/>
    <property type="match status" value="2"/>
</dbReference>
<feature type="transmembrane region" description="Helical" evidence="2">
    <location>
        <begin position="449"/>
        <end position="466"/>
    </location>
</feature>
<feature type="transmembrane region" description="Helical" evidence="2">
    <location>
        <begin position="608"/>
        <end position="632"/>
    </location>
</feature>
<name>A0AAD7UGT2_9STRA</name>
<evidence type="ECO:0000256" key="2">
    <source>
        <dbReference type="SAM" id="Phobius"/>
    </source>
</evidence>
<feature type="transmembrane region" description="Helical" evidence="2">
    <location>
        <begin position="366"/>
        <end position="387"/>
    </location>
</feature>
<gene>
    <name evidence="3" type="ORF">CTAYLR_000574</name>
</gene>
<feature type="transmembrane region" description="Helical" evidence="2">
    <location>
        <begin position="548"/>
        <end position="564"/>
    </location>
</feature>